<dbReference type="InterPro" id="IPR052925">
    <property type="entry name" value="Phage_Integrase-like_Recomb"/>
</dbReference>
<evidence type="ECO:0000313" key="2">
    <source>
        <dbReference type="EMBL" id="CAC5377252.1"/>
    </source>
</evidence>
<evidence type="ECO:0000313" key="3">
    <source>
        <dbReference type="Proteomes" id="UP000507470"/>
    </source>
</evidence>
<dbReference type="GO" id="GO:0006310">
    <property type="term" value="P:DNA recombination"/>
    <property type="evidence" value="ECO:0007669"/>
    <property type="project" value="UniProtKB-KW"/>
</dbReference>
<accession>A0A6J8B0F3</accession>
<keyword evidence="3" id="KW-1185">Reference proteome</keyword>
<protein>
    <recommendedName>
        <fullName evidence="4">Tyr recombinase domain-containing protein</fullName>
    </recommendedName>
</protein>
<dbReference type="OrthoDB" id="3017464at2759"/>
<name>A0A6J8B0F3_MYTCO</name>
<dbReference type="EMBL" id="CACVKT020002294">
    <property type="protein sequence ID" value="CAC5377252.1"/>
    <property type="molecule type" value="Genomic_DNA"/>
</dbReference>
<evidence type="ECO:0008006" key="4">
    <source>
        <dbReference type="Google" id="ProtNLM"/>
    </source>
</evidence>
<organism evidence="2 3">
    <name type="scientific">Mytilus coruscus</name>
    <name type="common">Sea mussel</name>
    <dbReference type="NCBI Taxonomy" id="42192"/>
    <lineage>
        <taxon>Eukaryota</taxon>
        <taxon>Metazoa</taxon>
        <taxon>Spiralia</taxon>
        <taxon>Lophotrochozoa</taxon>
        <taxon>Mollusca</taxon>
        <taxon>Bivalvia</taxon>
        <taxon>Autobranchia</taxon>
        <taxon>Pteriomorphia</taxon>
        <taxon>Mytilida</taxon>
        <taxon>Mytiloidea</taxon>
        <taxon>Mytilidae</taxon>
        <taxon>Mytilinae</taxon>
        <taxon>Mytilus</taxon>
    </lineage>
</organism>
<dbReference type="InterPro" id="IPR013762">
    <property type="entry name" value="Integrase-like_cat_sf"/>
</dbReference>
<dbReference type="GO" id="GO:0015074">
    <property type="term" value="P:DNA integration"/>
    <property type="evidence" value="ECO:0007669"/>
    <property type="project" value="InterPro"/>
</dbReference>
<evidence type="ECO:0000256" key="1">
    <source>
        <dbReference type="ARBA" id="ARBA00023172"/>
    </source>
</evidence>
<dbReference type="AlphaFoldDB" id="A0A6J8B0F3"/>
<sequence length="184" mass="20902">MLGTVCTVGFYGFMRCGEFTVLKANQFDPSVNLCIGDIVFHKEMIVLKLKQSKTDPFRKGINIQLHKVQNQICPYKVLVNYCKVRESLKPSLPSDPLFISQNFESLERMYFINCIKQVLSLCGFNPDHYNGHSLRIGAATSAGKARIEDHLVKVLGRWSSDSYCRYIRVSSSSIKYAQDSLGKY</sequence>
<dbReference type="PANTHER" id="PTHR34605:SF3">
    <property type="entry name" value="P CELL-TYPE AGGLUTINATION PROTEIN MAP4-LIKE-RELATED"/>
    <property type="match status" value="1"/>
</dbReference>
<dbReference type="Proteomes" id="UP000507470">
    <property type="component" value="Unassembled WGS sequence"/>
</dbReference>
<dbReference type="Gene3D" id="1.10.443.10">
    <property type="entry name" value="Intergrase catalytic core"/>
    <property type="match status" value="1"/>
</dbReference>
<dbReference type="PANTHER" id="PTHR34605">
    <property type="entry name" value="PHAGE_INTEGRASE DOMAIN-CONTAINING PROTEIN"/>
    <property type="match status" value="1"/>
</dbReference>
<reference evidence="2 3" key="1">
    <citation type="submission" date="2020-06" db="EMBL/GenBank/DDBJ databases">
        <authorList>
            <person name="Li R."/>
            <person name="Bekaert M."/>
        </authorList>
    </citation>
    <scope>NUCLEOTIDE SEQUENCE [LARGE SCALE GENOMIC DNA]</scope>
    <source>
        <strain evidence="3">wild</strain>
    </source>
</reference>
<gene>
    <name evidence="2" type="ORF">MCOR_13578</name>
</gene>
<dbReference type="SUPFAM" id="SSF56349">
    <property type="entry name" value="DNA breaking-rejoining enzymes"/>
    <property type="match status" value="1"/>
</dbReference>
<dbReference type="GO" id="GO:0003677">
    <property type="term" value="F:DNA binding"/>
    <property type="evidence" value="ECO:0007669"/>
    <property type="project" value="InterPro"/>
</dbReference>
<keyword evidence="1" id="KW-0233">DNA recombination</keyword>
<dbReference type="InterPro" id="IPR011010">
    <property type="entry name" value="DNA_brk_join_enz"/>
</dbReference>
<proteinExistence type="predicted"/>